<organism evidence="1">
    <name type="scientific">Myoviridae sp. ctx322</name>
    <dbReference type="NCBI Taxonomy" id="2826711"/>
    <lineage>
        <taxon>Viruses</taxon>
        <taxon>Duplodnaviria</taxon>
        <taxon>Heunggongvirae</taxon>
        <taxon>Uroviricota</taxon>
        <taxon>Caudoviricetes</taxon>
    </lineage>
</organism>
<dbReference type="EMBL" id="BK015115">
    <property type="protein sequence ID" value="DAD91566.1"/>
    <property type="molecule type" value="Genomic_DNA"/>
</dbReference>
<name>A0A8S5NA43_9CAUD</name>
<proteinExistence type="predicted"/>
<evidence type="ECO:0000313" key="1">
    <source>
        <dbReference type="EMBL" id="DAD91566.1"/>
    </source>
</evidence>
<accession>A0A8S5NA43</accession>
<reference evidence="1" key="1">
    <citation type="journal article" date="2021" name="Proc. Natl. Acad. Sci. U.S.A.">
        <title>A Catalog of Tens of Thousands of Viruses from Human Metagenomes Reveals Hidden Associations with Chronic Diseases.</title>
        <authorList>
            <person name="Tisza M.J."/>
            <person name="Buck C.B."/>
        </authorList>
    </citation>
    <scope>NUCLEOTIDE SEQUENCE</scope>
    <source>
        <strain evidence="1">Ctx322</strain>
    </source>
</reference>
<sequence length="224" mass="25413">MIDSQEIIERSIYEALLHTTVKLGKTLNPLDYLPINCQNQAKYQRDLEKISNPVYIFGTGNNQSKGSELTPRIVVNARGFYPGAIGLPPELINQEEGLGFTATEYPSEAIDQVIDIHLVANNQEELRLLHQILFASIPQRGYLKPYTEEEFLFSGNIFLELTNFYDSPSRSQGIMEKVYQFEVYDCIIGAKKEKTDLVPIQDISLLLDAYGTPQEVLHITQKNI</sequence>
<protein>
    <submittedName>
        <fullName evidence="1">Uncharacterized protein</fullName>
    </submittedName>
</protein>